<keyword evidence="1" id="KW-1133">Transmembrane helix</keyword>
<reference evidence="2" key="1">
    <citation type="journal article" date="2014" name="Int. J. Syst. Evol. Microbiol.">
        <title>Complete genome sequence of Corynebacterium casei LMG S-19264T (=DSM 44701T), isolated from a smear-ripened cheese.</title>
        <authorList>
            <consortium name="US DOE Joint Genome Institute (JGI-PGF)"/>
            <person name="Walter F."/>
            <person name="Albersmeier A."/>
            <person name="Kalinowski J."/>
            <person name="Ruckert C."/>
        </authorList>
    </citation>
    <scope>NUCLEOTIDE SEQUENCE</scope>
    <source>
        <strain evidence="2">CGMCC 1.10998</strain>
    </source>
</reference>
<dbReference type="EMBL" id="BMED01000004">
    <property type="protein sequence ID" value="GGC88922.1"/>
    <property type="molecule type" value="Genomic_DNA"/>
</dbReference>
<evidence type="ECO:0000256" key="1">
    <source>
        <dbReference type="SAM" id="Phobius"/>
    </source>
</evidence>
<evidence type="ECO:0000313" key="3">
    <source>
        <dbReference type="Proteomes" id="UP000637423"/>
    </source>
</evidence>
<feature type="transmembrane region" description="Helical" evidence="1">
    <location>
        <begin position="44"/>
        <end position="63"/>
    </location>
</feature>
<dbReference type="Proteomes" id="UP000637423">
    <property type="component" value="Unassembled WGS sequence"/>
</dbReference>
<feature type="transmembrane region" description="Helical" evidence="1">
    <location>
        <begin position="12"/>
        <end position="32"/>
    </location>
</feature>
<keyword evidence="3" id="KW-1185">Reference proteome</keyword>
<dbReference type="AlphaFoldDB" id="A0A916XPL5"/>
<keyword evidence="1" id="KW-0472">Membrane</keyword>
<comment type="caution">
    <text evidence="2">The sequence shown here is derived from an EMBL/GenBank/DDBJ whole genome shotgun (WGS) entry which is preliminary data.</text>
</comment>
<gene>
    <name evidence="2" type="ORF">GCM10011396_40180</name>
</gene>
<evidence type="ECO:0000313" key="2">
    <source>
        <dbReference type="EMBL" id="GGC88922.1"/>
    </source>
</evidence>
<dbReference type="RefSeq" id="WP_188567892.1">
    <property type="nucleotide sequence ID" value="NZ_BMED01000004.1"/>
</dbReference>
<reference evidence="2" key="2">
    <citation type="submission" date="2020-09" db="EMBL/GenBank/DDBJ databases">
        <authorList>
            <person name="Sun Q."/>
            <person name="Zhou Y."/>
        </authorList>
    </citation>
    <scope>NUCLEOTIDE SEQUENCE</scope>
    <source>
        <strain evidence="2">CGMCC 1.10998</strain>
    </source>
</reference>
<keyword evidence="1" id="KW-0812">Transmembrane</keyword>
<proteinExistence type="predicted"/>
<name>A0A916XPL5_9BURK</name>
<accession>A0A916XPL5</accession>
<protein>
    <submittedName>
        <fullName evidence="2">Uncharacterized protein</fullName>
    </submittedName>
</protein>
<organism evidence="2 3">
    <name type="scientific">Undibacterium terreum</name>
    <dbReference type="NCBI Taxonomy" id="1224302"/>
    <lineage>
        <taxon>Bacteria</taxon>
        <taxon>Pseudomonadati</taxon>
        <taxon>Pseudomonadota</taxon>
        <taxon>Betaproteobacteria</taxon>
        <taxon>Burkholderiales</taxon>
        <taxon>Oxalobacteraceae</taxon>
        <taxon>Undibacterium</taxon>
    </lineage>
</organism>
<sequence length="162" mass="18099">MNSHPVYVESQFASMVWAVMPVASLAGFLLHYNLPNHDLRNSAISIIVAVNFVVLVLLGRLTISIDATHLRWHFGFLGWPAWKIALAEIESAEVAQSRWIEGWGIKYTKEGMLYNAAGTAAVRIHRRNGKSLRLGCKDPQRLLSYLLPRIPSSIDLSAVGKY</sequence>